<accession>A0ABN7X918</accession>
<protein>
    <submittedName>
        <fullName evidence="1">19845_t:CDS:1</fullName>
    </submittedName>
</protein>
<sequence>GVKVYISSQVDKTKLAIKNPPKGAKIIKLVNAQEYINKKCPAQEDRKKLEEIGCLYNLLTDINLPDNSTNLKKLVLSNNNFPAQNLSFLTKAINLEILKLGN</sequence>
<dbReference type="EMBL" id="CAJVQB010095514">
    <property type="protein sequence ID" value="CAG8849281.1"/>
    <property type="molecule type" value="Genomic_DNA"/>
</dbReference>
<evidence type="ECO:0000313" key="1">
    <source>
        <dbReference type="EMBL" id="CAG8849281.1"/>
    </source>
</evidence>
<evidence type="ECO:0000313" key="2">
    <source>
        <dbReference type="Proteomes" id="UP000789901"/>
    </source>
</evidence>
<dbReference type="InterPro" id="IPR032675">
    <property type="entry name" value="LRR_dom_sf"/>
</dbReference>
<reference evidence="1 2" key="1">
    <citation type="submission" date="2021-06" db="EMBL/GenBank/DDBJ databases">
        <authorList>
            <person name="Kallberg Y."/>
            <person name="Tangrot J."/>
            <person name="Rosling A."/>
        </authorList>
    </citation>
    <scope>NUCLEOTIDE SEQUENCE [LARGE SCALE GENOMIC DNA]</scope>
    <source>
        <strain evidence="1 2">120-4 pot B 10/14</strain>
    </source>
</reference>
<dbReference type="Proteomes" id="UP000789901">
    <property type="component" value="Unassembled WGS sequence"/>
</dbReference>
<comment type="caution">
    <text evidence="1">The sequence shown here is derived from an EMBL/GenBank/DDBJ whole genome shotgun (WGS) entry which is preliminary data.</text>
</comment>
<organism evidence="1 2">
    <name type="scientific">Gigaspora margarita</name>
    <dbReference type="NCBI Taxonomy" id="4874"/>
    <lineage>
        <taxon>Eukaryota</taxon>
        <taxon>Fungi</taxon>
        <taxon>Fungi incertae sedis</taxon>
        <taxon>Mucoromycota</taxon>
        <taxon>Glomeromycotina</taxon>
        <taxon>Glomeromycetes</taxon>
        <taxon>Diversisporales</taxon>
        <taxon>Gigasporaceae</taxon>
        <taxon>Gigaspora</taxon>
    </lineage>
</organism>
<proteinExistence type="predicted"/>
<feature type="non-terminal residue" evidence="1">
    <location>
        <position position="1"/>
    </location>
</feature>
<gene>
    <name evidence="1" type="ORF">GMARGA_LOCUS39630</name>
</gene>
<keyword evidence="2" id="KW-1185">Reference proteome</keyword>
<dbReference type="Gene3D" id="3.80.10.10">
    <property type="entry name" value="Ribonuclease Inhibitor"/>
    <property type="match status" value="1"/>
</dbReference>
<dbReference type="SUPFAM" id="SSF52058">
    <property type="entry name" value="L domain-like"/>
    <property type="match status" value="1"/>
</dbReference>
<name>A0ABN7X918_GIGMA</name>